<evidence type="ECO:0000259" key="5">
    <source>
        <dbReference type="PROSITE" id="PS50931"/>
    </source>
</evidence>
<dbReference type="Pfam" id="PF03466">
    <property type="entry name" value="LysR_substrate"/>
    <property type="match status" value="1"/>
</dbReference>
<dbReference type="Pfam" id="PF00126">
    <property type="entry name" value="HTH_1"/>
    <property type="match status" value="1"/>
</dbReference>
<protein>
    <submittedName>
        <fullName evidence="6">Transcriptional regulator</fullName>
    </submittedName>
</protein>
<dbReference type="RefSeq" id="WP_189213642.1">
    <property type="nucleotide sequence ID" value="NZ_BMRB01000007.1"/>
</dbReference>
<dbReference type="SUPFAM" id="SSF53850">
    <property type="entry name" value="Periplasmic binding protein-like II"/>
    <property type="match status" value="1"/>
</dbReference>
<feature type="domain" description="HTH lysR-type" evidence="5">
    <location>
        <begin position="6"/>
        <end position="63"/>
    </location>
</feature>
<dbReference type="PANTHER" id="PTHR30346">
    <property type="entry name" value="TRANSCRIPTIONAL DUAL REGULATOR HCAR-RELATED"/>
    <property type="match status" value="1"/>
</dbReference>
<keyword evidence="2" id="KW-0805">Transcription regulation</keyword>
<gene>
    <name evidence="6" type="ORF">GCM10010171_56340</name>
</gene>
<dbReference type="InterPro" id="IPR005119">
    <property type="entry name" value="LysR_subst-bd"/>
</dbReference>
<dbReference type="SUPFAM" id="SSF46785">
    <property type="entry name" value="Winged helix' DNA-binding domain"/>
    <property type="match status" value="1"/>
</dbReference>
<evidence type="ECO:0000256" key="4">
    <source>
        <dbReference type="ARBA" id="ARBA00023163"/>
    </source>
</evidence>
<evidence type="ECO:0000313" key="7">
    <source>
        <dbReference type="Proteomes" id="UP000660680"/>
    </source>
</evidence>
<dbReference type="PROSITE" id="PS50931">
    <property type="entry name" value="HTH_LYSR"/>
    <property type="match status" value="1"/>
</dbReference>
<dbReference type="Proteomes" id="UP000660680">
    <property type="component" value="Unassembled WGS sequence"/>
</dbReference>
<dbReference type="Gene3D" id="3.40.190.10">
    <property type="entry name" value="Periplasmic binding protein-like II"/>
    <property type="match status" value="2"/>
</dbReference>
<dbReference type="InterPro" id="IPR036390">
    <property type="entry name" value="WH_DNA-bd_sf"/>
</dbReference>
<dbReference type="GO" id="GO:0003677">
    <property type="term" value="F:DNA binding"/>
    <property type="evidence" value="ECO:0007669"/>
    <property type="project" value="UniProtKB-KW"/>
</dbReference>
<reference evidence="6" key="1">
    <citation type="journal article" date="2014" name="Int. J. Syst. Evol. Microbiol.">
        <title>Complete genome sequence of Corynebacterium casei LMG S-19264T (=DSM 44701T), isolated from a smear-ripened cheese.</title>
        <authorList>
            <consortium name="US DOE Joint Genome Institute (JGI-PGF)"/>
            <person name="Walter F."/>
            <person name="Albersmeier A."/>
            <person name="Kalinowski J."/>
            <person name="Ruckert C."/>
        </authorList>
    </citation>
    <scope>NUCLEOTIDE SEQUENCE</scope>
    <source>
        <strain evidence="6">JCM 3276</strain>
    </source>
</reference>
<evidence type="ECO:0000256" key="1">
    <source>
        <dbReference type="ARBA" id="ARBA00009437"/>
    </source>
</evidence>
<name>A0A918GQ85_9PSEU</name>
<dbReference type="InterPro" id="IPR000847">
    <property type="entry name" value="LysR_HTH_N"/>
</dbReference>
<comment type="caution">
    <text evidence="6">The sequence shown here is derived from an EMBL/GenBank/DDBJ whole genome shotgun (WGS) entry which is preliminary data.</text>
</comment>
<dbReference type="GO" id="GO:0032993">
    <property type="term" value="C:protein-DNA complex"/>
    <property type="evidence" value="ECO:0007669"/>
    <property type="project" value="TreeGrafter"/>
</dbReference>
<evidence type="ECO:0000256" key="2">
    <source>
        <dbReference type="ARBA" id="ARBA00023015"/>
    </source>
</evidence>
<keyword evidence="7" id="KW-1185">Reference proteome</keyword>
<dbReference type="GO" id="GO:0003700">
    <property type="term" value="F:DNA-binding transcription factor activity"/>
    <property type="evidence" value="ECO:0007669"/>
    <property type="project" value="InterPro"/>
</dbReference>
<keyword evidence="3" id="KW-0238">DNA-binding</keyword>
<dbReference type="Gene3D" id="1.10.10.10">
    <property type="entry name" value="Winged helix-like DNA-binding domain superfamily/Winged helix DNA-binding domain"/>
    <property type="match status" value="1"/>
</dbReference>
<evidence type="ECO:0000256" key="3">
    <source>
        <dbReference type="ARBA" id="ARBA00023125"/>
    </source>
</evidence>
<dbReference type="PANTHER" id="PTHR30346:SF30">
    <property type="entry name" value="SMALL NEUTRAL PROTEASE REGULATORY PROTEIN"/>
    <property type="match status" value="1"/>
</dbReference>
<dbReference type="AlphaFoldDB" id="A0A918GQ85"/>
<reference evidence="6" key="2">
    <citation type="submission" date="2020-09" db="EMBL/GenBank/DDBJ databases">
        <authorList>
            <person name="Sun Q."/>
            <person name="Ohkuma M."/>
        </authorList>
    </citation>
    <scope>NUCLEOTIDE SEQUENCE</scope>
    <source>
        <strain evidence="6">JCM 3276</strain>
    </source>
</reference>
<accession>A0A918GQ85</accession>
<keyword evidence="4" id="KW-0804">Transcription</keyword>
<organism evidence="6 7">
    <name type="scientific">Actinokineospora fastidiosa</name>
    <dbReference type="NCBI Taxonomy" id="1816"/>
    <lineage>
        <taxon>Bacteria</taxon>
        <taxon>Bacillati</taxon>
        <taxon>Actinomycetota</taxon>
        <taxon>Actinomycetes</taxon>
        <taxon>Pseudonocardiales</taxon>
        <taxon>Pseudonocardiaceae</taxon>
        <taxon>Actinokineospora</taxon>
    </lineage>
</organism>
<evidence type="ECO:0000313" key="6">
    <source>
        <dbReference type="EMBL" id="GGS53959.1"/>
    </source>
</evidence>
<dbReference type="EMBL" id="BMRB01000007">
    <property type="protein sequence ID" value="GGS53959.1"/>
    <property type="molecule type" value="Genomic_DNA"/>
</dbReference>
<proteinExistence type="inferred from homology"/>
<dbReference type="InterPro" id="IPR036388">
    <property type="entry name" value="WH-like_DNA-bd_sf"/>
</dbReference>
<dbReference type="PRINTS" id="PR00039">
    <property type="entry name" value="HTHLYSR"/>
</dbReference>
<sequence>MAATRLELRHLRTLCVIADAGSLGQAALALDLSQPAVSKQLSRLEALIGGKLFTRSNHGVRLTPLGQDVVDEARDIIARVDVLGVRPSKTSVAVTTLRIAATHTPVLPGLVARIKAAYPDIGITVRSEYAIDALVTLLETREVDAALVLDYPGRELRESATIARRVFANESSFVALPTGHPLSRRVELALDELSGEAWFVTPSDGAGWPDVFYQACAQAGFTPAKTHEFLGDKALHGLIAEGLGITACQPTTAAVPGVLVKPLRGSPIRYRQLLAWHRQGPAHPVSADLHRFAAEAYRELASRAPHLQAWLRRRALA</sequence>
<comment type="similarity">
    <text evidence="1">Belongs to the LysR transcriptional regulatory family.</text>
</comment>